<dbReference type="HOGENOM" id="CLU_3130681_0_0_2"/>
<reference evidence="2" key="1">
    <citation type="submission" date="2015-02" db="EMBL/GenBank/DDBJ databases">
        <title>Characterization of two novel Thaumarchaeota isolated from the Northern Adriatic Sea.</title>
        <authorList>
            <person name="Bayer B."/>
            <person name="Vojvoda J."/>
            <person name="Offre P."/>
            <person name="Srivastava A."/>
            <person name="Elisabeth N."/>
            <person name="Garcia J.A.L."/>
            <person name="Schleper C."/>
            <person name="Herndl G.J."/>
        </authorList>
    </citation>
    <scope>NUCLEOTIDE SEQUENCE [LARGE SCALE GENOMIC DNA]</scope>
    <source>
        <strain evidence="2">D3C</strain>
    </source>
</reference>
<proteinExistence type="predicted"/>
<dbReference type="PATRIC" id="fig|1582439.9.peg.1929"/>
<evidence type="ECO:0000313" key="1">
    <source>
        <dbReference type="EMBL" id="AJM93082.1"/>
    </source>
</evidence>
<keyword evidence="2" id="KW-1185">Reference proteome</keyword>
<reference evidence="1 2" key="3">
    <citation type="journal article" date="2019" name="Int. J. Syst. Evol. Microbiol.">
        <title>Nitrosopumilus adriaticus sp. nov. and Nitrosopumilus piranensis sp. nov., two ammonia-oxidizing archaea from the Adriatic Sea and members of the class Nitrososphaeria.</title>
        <authorList>
            <person name="Bayer B."/>
            <person name="Vojvoda J."/>
            <person name="Reinthaler T."/>
            <person name="Reyes C."/>
            <person name="Pinto M."/>
            <person name="Herndl G.J."/>
        </authorList>
    </citation>
    <scope>NUCLEOTIDE SEQUENCE [LARGE SCALE GENOMIC DNA]</scope>
    <source>
        <strain evidence="1 2">D3C</strain>
    </source>
</reference>
<accession>A0A0C5CD19</accession>
<sequence>MNFIVYKQEATLGIMLKNLFARLKIKQESVNDVNVISMLSNEKQVDRCK</sequence>
<dbReference type="AlphaFoldDB" id="A0A0C5CD19"/>
<dbReference type="EMBL" id="CP010868">
    <property type="protein sequence ID" value="AJM93082.1"/>
    <property type="molecule type" value="Genomic_DNA"/>
</dbReference>
<name>A0A0C5CD19_9ARCH</name>
<organism evidence="1 2">
    <name type="scientific">Nitrosopumilus piranensis</name>
    <dbReference type="NCBI Taxonomy" id="1582439"/>
    <lineage>
        <taxon>Archaea</taxon>
        <taxon>Nitrososphaerota</taxon>
        <taxon>Nitrososphaeria</taxon>
        <taxon>Nitrosopumilales</taxon>
        <taxon>Nitrosopumilaceae</taxon>
        <taxon>Nitrosopumilus</taxon>
    </lineage>
</organism>
<gene>
    <name evidence="1" type="ORF">NPIRD3C_1872</name>
</gene>
<evidence type="ECO:0000313" key="2">
    <source>
        <dbReference type="Proteomes" id="UP000032027"/>
    </source>
</evidence>
<dbReference type="Proteomes" id="UP000032027">
    <property type="component" value="Chromosome"/>
</dbReference>
<dbReference type="KEGG" id="nid:NPIRD3C_1872"/>
<reference evidence="1 2" key="2">
    <citation type="journal article" date="2016" name="ISME J.">
        <title>Physiological and genomic characterization of two novel marine thaumarchaeal strains indicates niche differentiation.</title>
        <authorList>
            <person name="Bayer B."/>
            <person name="Vojvoda J."/>
            <person name="Offre P."/>
            <person name="Alves R.J."/>
            <person name="Elisabeth N.H."/>
            <person name="Garcia J.A."/>
            <person name="Volland J.M."/>
            <person name="Srivastava A."/>
            <person name="Schleper C."/>
            <person name="Herndl G.J."/>
        </authorList>
    </citation>
    <scope>NUCLEOTIDE SEQUENCE [LARGE SCALE GENOMIC DNA]</scope>
    <source>
        <strain evidence="1 2">D3C</strain>
    </source>
</reference>
<protein>
    <submittedName>
        <fullName evidence="1">Uncharacterized protein</fullName>
    </submittedName>
</protein>